<accession>A0ABP7J553</accession>
<comment type="caution">
    <text evidence="1">The sequence shown here is derived from an EMBL/GenBank/DDBJ whole genome shotgun (WGS) entry which is preliminary data.</text>
</comment>
<reference evidence="2" key="1">
    <citation type="journal article" date="2019" name="Int. J. Syst. Evol. Microbiol.">
        <title>The Global Catalogue of Microorganisms (GCM) 10K type strain sequencing project: providing services to taxonomists for standard genome sequencing and annotation.</title>
        <authorList>
            <consortium name="The Broad Institute Genomics Platform"/>
            <consortium name="The Broad Institute Genome Sequencing Center for Infectious Disease"/>
            <person name="Wu L."/>
            <person name="Ma J."/>
        </authorList>
    </citation>
    <scope>NUCLEOTIDE SEQUENCE [LARGE SCALE GENOMIC DNA]</scope>
    <source>
        <strain evidence="2">JCM 17017</strain>
    </source>
</reference>
<organism evidence="1 2">
    <name type="scientific">Amycolatopsis tucumanensis</name>
    <dbReference type="NCBI Taxonomy" id="401106"/>
    <lineage>
        <taxon>Bacteria</taxon>
        <taxon>Bacillati</taxon>
        <taxon>Actinomycetota</taxon>
        <taxon>Actinomycetes</taxon>
        <taxon>Pseudonocardiales</taxon>
        <taxon>Pseudonocardiaceae</taxon>
        <taxon>Amycolatopsis</taxon>
    </lineage>
</organism>
<dbReference type="EMBL" id="BAABCM010000010">
    <property type="protein sequence ID" value="GAA3834218.1"/>
    <property type="molecule type" value="Genomic_DNA"/>
</dbReference>
<proteinExistence type="predicted"/>
<dbReference type="Proteomes" id="UP001501624">
    <property type="component" value="Unassembled WGS sequence"/>
</dbReference>
<gene>
    <name evidence="1" type="ORF">GCM10022380_60710</name>
</gene>
<keyword evidence="2" id="KW-1185">Reference proteome</keyword>
<evidence type="ECO:0000313" key="2">
    <source>
        <dbReference type="Proteomes" id="UP001501624"/>
    </source>
</evidence>
<protein>
    <submittedName>
        <fullName evidence="1">Uncharacterized protein</fullName>
    </submittedName>
</protein>
<name>A0ABP7J553_9PSEU</name>
<sequence length="130" mass="12789">MSEVSVRARRREGAAVVAGPTGACVVWRASGVSGRAVRPGRAPGAAPTRATAVRLMGEVPARAPWPEGSAAVAGLTGACVVRLASGVSGRAVRPGRAPGMARVSAPVVWPVEPVAGPAVVPVVISAGGGR</sequence>
<evidence type="ECO:0000313" key="1">
    <source>
        <dbReference type="EMBL" id="GAA3834218.1"/>
    </source>
</evidence>